<name>H3A058_LATCH</name>
<keyword evidence="3" id="KW-0863">Zinc-finger</keyword>
<dbReference type="GO" id="GO:0005634">
    <property type="term" value="C:nucleus"/>
    <property type="evidence" value="ECO:0007669"/>
    <property type="project" value="UniProtKB-SubCell"/>
</dbReference>
<accession>H3A058</accession>
<proteinExistence type="predicted"/>
<dbReference type="OMA" id="CNIEERH"/>
<dbReference type="Ensembl" id="ENSLACT00000003055.1">
    <property type="protein sequence ID" value="ENSLACP00000003029.1"/>
    <property type="gene ID" value="ENSLACG00000002709.1"/>
</dbReference>
<sequence length="237" mass="27262">DANANSSKCNICGHKVPKKSARNNWKHLEKHHYHEYQEYKRVRQKKEQQATPQFGRRNVLPAGGKQLTPAESLQPKKLYSANDQKKQQEITSVLAMALNANSLPHSLIEALSVMDLRYIFPARDGMKKAITGETEKLKEEMAERLKKAHKISICVDLWSKQSLLESYIRITAQFYDKEKNLLCYISLALCNIEERHMAEVILHEVKKCLEEWKVPDSKVQCIVTDNGSNVIKAFRNS</sequence>
<comment type="subcellular location">
    <subcellularLocation>
        <location evidence="1">Nucleus</location>
    </subcellularLocation>
</comment>
<feature type="region of interest" description="Disordered" evidence="6">
    <location>
        <begin position="44"/>
        <end position="74"/>
    </location>
</feature>
<reference evidence="7" key="2">
    <citation type="submission" date="2025-08" db="UniProtKB">
        <authorList>
            <consortium name="Ensembl"/>
        </authorList>
    </citation>
    <scope>IDENTIFICATION</scope>
</reference>
<dbReference type="Proteomes" id="UP000008672">
    <property type="component" value="Unassembled WGS sequence"/>
</dbReference>
<keyword evidence="2" id="KW-0479">Metal-binding</keyword>
<dbReference type="PANTHER" id="PTHR46481">
    <property type="entry name" value="ZINC FINGER BED DOMAIN-CONTAINING PROTEIN 4"/>
    <property type="match status" value="1"/>
</dbReference>
<dbReference type="InParanoid" id="H3A058"/>
<dbReference type="HOGENOM" id="CLU_1311022_0_0_1"/>
<reference evidence="7" key="3">
    <citation type="submission" date="2025-09" db="UniProtKB">
        <authorList>
            <consortium name="Ensembl"/>
        </authorList>
    </citation>
    <scope>IDENTIFICATION</scope>
</reference>
<dbReference type="AlphaFoldDB" id="H3A058"/>
<dbReference type="InterPro" id="IPR012337">
    <property type="entry name" value="RNaseH-like_sf"/>
</dbReference>
<evidence type="ECO:0000256" key="1">
    <source>
        <dbReference type="ARBA" id="ARBA00004123"/>
    </source>
</evidence>
<dbReference type="SUPFAM" id="SSF53098">
    <property type="entry name" value="Ribonuclease H-like"/>
    <property type="match status" value="1"/>
</dbReference>
<keyword evidence="5" id="KW-0539">Nucleus</keyword>
<evidence type="ECO:0000256" key="4">
    <source>
        <dbReference type="ARBA" id="ARBA00022833"/>
    </source>
</evidence>
<reference evidence="8" key="1">
    <citation type="submission" date="2011-08" db="EMBL/GenBank/DDBJ databases">
        <title>The draft genome of Latimeria chalumnae.</title>
        <authorList>
            <person name="Di Palma F."/>
            <person name="Alfoldi J."/>
            <person name="Johnson J."/>
            <person name="Berlin A."/>
            <person name="Gnerre S."/>
            <person name="Jaffe D."/>
            <person name="MacCallum I."/>
            <person name="Young S."/>
            <person name="Walker B.J."/>
            <person name="Lander E."/>
            <person name="Lindblad-Toh K."/>
        </authorList>
    </citation>
    <scope>NUCLEOTIDE SEQUENCE [LARGE SCALE GENOMIC DNA]</scope>
    <source>
        <strain evidence="8">Wild caught</strain>
    </source>
</reference>
<dbReference type="InterPro" id="IPR052035">
    <property type="entry name" value="ZnF_BED_domain_contain"/>
</dbReference>
<organism evidence="7 8">
    <name type="scientific">Latimeria chalumnae</name>
    <name type="common">Coelacanth</name>
    <dbReference type="NCBI Taxonomy" id="7897"/>
    <lineage>
        <taxon>Eukaryota</taxon>
        <taxon>Metazoa</taxon>
        <taxon>Chordata</taxon>
        <taxon>Craniata</taxon>
        <taxon>Vertebrata</taxon>
        <taxon>Euteleostomi</taxon>
        <taxon>Coelacanthiformes</taxon>
        <taxon>Coelacanthidae</taxon>
        <taxon>Latimeria</taxon>
    </lineage>
</organism>
<dbReference type="PANTHER" id="PTHR46481:SF10">
    <property type="entry name" value="ZINC FINGER BED DOMAIN-CONTAINING PROTEIN 39"/>
    <property type="match status" value="1"/>
</dbReference>
<keyword evidence="8" id="KW-1185">Reference proteome</keyword>
<evidence type="ECO:0000256" key="6">
    <source>
        <dbReference type="SAM" id="MobiDB-lite"/>
    </source>
</evidence>
<evidence type="ECO:0000256" key="2">
    <source>
        <dbReference type="ARBA" id="ARBA00022723"/>
    </source>
</evidence>
<evidence type="ECO:0000313" key="8">
    <source>
        <dbReference type="Proteomes" id="UP000008672"/>
    </source>
</evidence>
<evidence type="ECO:0008006" key="9">
    <source>
        <dbReference type="Google" id="ProtNLM"/>
    </source>
</evidence>
<dbReference type="GO" id="GO:0008270">
    <property type="term" value="F:zinc ion binding"/>
    <property type="evidence" value="ECO:0007669"/>
    <property type="project" value="UniProtKB-KW"/>
</dbReference>
<dbReference type="EMBL" id="AFYH01261319">
    <property type="status" value="NOT_ANNOTATED_CDS"/>
    <property type="molecule type" value="Genomic_DNA"/>
</dbReference>
<keyword evidence="4" id="KW-0862">Zinc</keyword>
<evidence type="ECO:0000313" key="7">
    <source>
        <dbReference type="Ensembl" id="ENSLACP00000003029.1"/>
    </source>
</evidence>
<evidence type="ECO:0000256" key="3">
    <source>
        <dbReference type="ARBA" id="ARBA00022771"/>
    </source>
</evidence>
<dbReference type="eggNOG" id="KOG1121">
    <property type="taxonomic scope" value="Eukaryota"/>
</dbReference>
<evidence type="ECO:0000256" key="5">
    <source>
        <dbReference type="ARBA" id="ARBA00023242"/>
    </source>
</evidence>
<protein>
    <recommendedName>
        <fullName evidence="9">DUF659 domain-containing protein</fullName>
    </recommendedName>
</protein>